<gene>
    <name evidence="2" type="ORF">PCOR1329_LOCUS29199</name>
</gene>
<evidence type="ECO:0000313" key="2">
    <source>
        <dbReference type="EMBL" id="CAK0830591.1"/>
    </source>
</evidence>
<protein>
    <submittedName>
        <fullName evidence="2">Uncharacterized protein</fullName>
    </submittedName>
</protein>
<accession>A0ABN9SEW5</accession>
<dbReference type="Proteomes" id="UP001189429">
    <property type="component" value="Unassembled WGS sequence"/>
</dbReference>
<reference evidence="2" key="1">
    <citation type="submission" date="2023-10" db="EMBL/GenBank/DDBJ databases">
        <authorList>
            <person name="Chen Y."/>
            <person name="Shah S."/>
            <person name="Dougan E. K."/>
            <person name="Thang M."/>
            <person name="Chan C."/>
        </authorList>
    </citation>
    <scope>NUCLEOTIDE SEQUENCE [LARGE SCALE GENOMIC DNA]</scope>
</reference>
<feature type="region of interest" description="Disordered" evidence="1">
    <location>
        <begin position="205"/>
        <end position="224"/>
    </location>
</feature>
<proteinExistence type="predicted"/>
<name>A0ABN9SEW5_9DINO</name>
<feature type="region of interest" description="Disordered" evidence="1">
    <location>
        <begin position="142"/>
        <end position="188"/>
    </location>
</feature>
<feature type="compositionally biased region" description="Basic residues" evidence="1">
    <location>
        <begin position="142"/>
        <end position="158"/>
    </location>
</feature>
<sequence>MFEKMYPNTMVLDQNFQAKSRYVFHIDAQYRIYRTSWAKDAPNFVEKALSLMRSDARVYMASVVSTPNVDPEHDRHARAHARARSAPHERMNGLMQGWKPVTGPWSERPVRAETFNANWTNAGERKDARKMKLVRLISKDRRWQRRQHSPVPHGRRSLQRAVPAGPLRPPCRPHVGRQHGRTDPRYREGLPGVLQRDVWGVRGALGAPPGARDRGVSARAFSAR</sequence>
<evidence type="ECO:0000256" key="1">
    <source>
        <dbReference type="SAM" id="MobiDB-lite"/>
    </source>
</evidence>
<organism evidence="2 3">
    <name type="scientific">Prorocentrum cordatum</name>
    <dbReference type="NCBI Taxonomy" id="2364126"/>
    <lineage>
        <taxon>Eukaryota</taxon>
        <taxon>Sar</taxon>
        <taxon>Alveolata</taxon>
        <taxon>Dinophyceae</taxon>
        <taxon>Prorocentrales</taxon>
        <taxon>Prorocentraceae</taxon>
        <taxon>Prorocentrum</taxon>
    </lineage>
</organism>
<dbReference type="EMBL" id="CAUYUJ010010957">
    <property type="protein sequence ID" value="CAK0830591.1"/>
    <property type="molecule type" value="Genomic_DNA"/>
</dbReference>
<keyword evidence="3" id="KW-1185">Reference proteome</keyword>
<comment type="caution">
    <text evidence="2">The sequence shown here is derived from an EMBL/GenBank/DDBJ whole genome shotgun (WGS) entry which is preliminary data.</text>
</comment>
<evidence type="ECO:0000313" key="3">
    <source>
        <dbReference type="Proteomes" id="UP001189429"/>
    </source>
</evidence>